<evidence type="ECO:0000313" key="2">
    <source>
        <dbReference type="EMBL" id="KAJ1949961.1"/>
    </source>
</evidence>
<reference evidence="2" key="1">
    <citation type="submission" date="2022-07" db="EMBL/GenBank/DDBJ databases">
        <title>Phylogenomic reconstructions and comparative analyses of Kickxellomycotina fungi.</title>
        <authorList>
            <person name="Reynolds N.K."/>
            <person name="Stajich J.E."/>
            <person name="Barry K."/>
            <person name="Grigoriev I.V."/>
            <person name="Crous P."/>
            <person name="Smith M.E."/>
        </authorList>
    </citation>
    <scope>NUCLEOTIDE SEQUENCE</scope>
    <source>
        <strain evidence="2">RSA 1196</strain>
    </source>
</reference>
<keyword evidence="3" id="KW-1185">Reference proteome</keyword>
<gene>
    <name evidence="2" type="ORF">IWQ62_006649</name>
</gene>
<evidence type="ECO:0000256" key="1">
    <source>
        <dbReference type="SAM" id="MobiDB-lite"/>
    </source>
</evidence>
<feature type="region of interest" description="Disordered" evidence="1">
    <location>
        <begin position="13"/>
        <end position="71"/>
    </location>
</feature>
<comment type="caution">
    <text evidence="2">The sequence shown here is derived from an EMBL/GenBank/DDBJ whole genome shotgun (WGS) entry which is preliminary data.</text>
</comment>
<dbReference type="EMBL" id="JANBPY010003862">
    <property type="protein sequence ID" value="KAJ1949961.1"/>
    <property type="molecule type" value="Genomic_DNA"/>
</dbReference>
<dbReference type="AlphaFoldDB" id="A0A9W8ANY0"/>
<feature type="compositionally biased region" description="Polar residues" evidence="1">
    <location>
        <begin position="19"/>
        <end position="29"/>
    </location>
</feature>
<feature type="compositionally biased region" description="Basic and acidic residues" evidence="1">
    <location>
        <begin position="30"/>
        <end position="39"/>
    </location>
</feature>
<feature type="non-terminal residue" evidence="2">
    <location>
        <position position="1"/>
    </location>
</feature>
<sequence>AGDGFEASLKTLKQGLKSVKQQATRSTTSHGDRDGRDGGSDAPVETPRGSLSSASVLRTTPSRRRRSASMVLPRRRLSMEPFAPDYSGLELLDDSFGQSVAFGQGSMVSEKASPSPSFSQVETNLEAAQNVIGQVCSLANDLQRRVHSIESK</sequence>
<name>A0A9W8ANY0_9FUNG</name>
<evidence type="ECO:0000313" key="3">
    <source>
        <dbReference type="Proteomes" id="UP001150925"/>
    </source>
</evidence>
<proteinExistence type="predicted"/>
<dbReference type="Proteomes" id="UP001150925">
    <property type="component" value="Unassembled WGS sequence"/>
</dbReference>
<organism evidence="2 3">
    <name type="scientific">Dispira parvispora</name>
    <dbReference type="NCBI Taxonomy" id="1520584"/>
    <lineage>
        <taxon>Eukaryota</taxon>
        <taxon>Fungi</taxon>
        <taxon>Fungi incertae sedis</taxon>
        <taxon>Zoopagomycota</taxon>
        <taxon>Kickxellomycotina</taxon>
        <taxon>Dimargaritomycetes</taxon>
        <taxon>Dimargaritales</taxon>
        <taxon>Dimargaritaceae</taxon>
        <taxon>Dispira</taxon>
    </lineage>
</organism>
<accession>A0A9W8ANY0</accession>
<protein>
    <submittedName>
        <fullName evidence="2">Uncharacterized protein</fullName>
    </submittedName>
</protein>